<evidence type="ECO:0000313" key="1">
    <source>
        <dbReference type="EMBL" id="KTB44196.1"/>
    </source>
</evidence>
<dbReference type="AlphaFoldDB" id="A0A0W0G6I9"/>
<dbReference type="EMBL" id="LATX01000972">
    <property type="protein sequence ID" value="KTB44196.1"/>
    <property type="molecule type" value="Genomic_DNA"/>
</dbReference>
<reference evidence="1 2" key="1">
    <citation type="submission" date="2015-12" db="EMBL/GenBank/DDBJ databases">
        <title>Draft genome sequence of Moniliophthora roreri, the causal agent of frosty pod rot of cacao.</title>
        <authorList>
            <person name="Aime M.C."/>
            <person name="Diaz-Valderrama J.R."/>
            <person name="Kijpornyongpan T."/>
            <person name="Phillips-Mora W."/>
        </authorList>
    </citation>
    <scope>NUCLEOTIDE SEQUENCE [LARGE SCALE GENOMIC DNA]</scope>
    <source>
        <strain evidence="1 2">MCA 2952</strain>
    </source>
</reference>
<comment type="caution">
    <text evidence="1">The sequence shown here is derived from an EMBL/GenBank/DDBJ whole genome shotgun (WGS) entry which is preliminary data.</text>
</comment>
<protein>
    <submittedName>
        <fullName evidence="1">Uncharacterized protein</fullName>
    </submittedName>
</protein>
<sequence length="206" mass="22740">MPTPHRTRTQRLQLLWEDEDVVQESIKPHSVVCARCDKTIKLDSRPKSGAYYRSNWLKHRDSNCRKRPPAKPYVKARAKVNVKAKSGITIPIRPSKECVSSDTSDSDASGPVIMAPRRVTKNTSTSFSPPSEAQIGHLPHLANFGLDETRAVEVLAILALRRVTENTSTSFSPPSEAQVDHLPHLANGQLNESLALEALATLARGF</sequence>
<accession>A0A0W0G6I9</accession>
<gene>
    <name evidence="1" type="ORF">WG66_3218</name>
</gene>
<proteinExistence type="predicted"/>
<dbReference type="Proteomes" id="UP000054988">
    <property type="component" value="Unassembled WGS sequence"/>
</dbReference>
<name>A0A0W0G6I9_MONRR</name>
<evidence type="ECO:0000313" key="2">
    <source>
        <dbReference type="Proteomes" id="UP000054988"/>
    </source>
</evidence>
<organism evidence="1 2">
    <name type="scientific">Moniliophthora roreri</name>
    <name type="common">Frosty pod rot fungus</name>
    <name type="synonym">Monilia roreri</name>
    <dbReference type="NCBI Taxonomy" id="221103"/>
    <lineage>
        <taxon>Eukaryota</taxon>
        <taxon>Fungi</taxon>
        <taxon>Dikarya</taxon>
        <taxon>Basidiomycota</taxon>
        <taxon>Agaricomycotina</taxon>
        <taxon>Agaricomycetes</taxon>
        <taxon>Agaricomycetidae</taxon>
        <taxon>Agaricales</taxon>
        <taxon>Marasmiineae</taxon>
        <taxon>Marasmiaceae</taxon>
        <taxon>Moniliophthora</taxon>
    </lineage>
</organism>